<evidence type="ECO:0000313" key="2">
    <source>
        <dbReference type="Proteomes" id="UP000035760"/>
    </source>
</evidence>
<protein>
    <submittedName>
        <fullName evidence="1">Uncharacterized protein</fullName>
    </submittedName>
</protein>
<dbReference type="RefSeq" id="WP_048675945.1">
    <property type="nucleotide sequence ID" value="NZ_CBTJ020000101.1"/>
</dbReference>
<proteinExistence type="predicted"/>
<gene>
    <name evidence="1" type="ORF">BN873_890045</name>
</gene>
<sequence length="64" mass="7165">MKHPDEIRDIVSALRFNAVEFRTINAVAKARGLSFATAARMLALGQAEEELALMRQKHERRSAA</sequence>
<evidence type="ECO:0000313" key="1">
    <source>
        <dbReference type="EMBL" id="CDI04139.1"/>
    </source>
</evidence>
<dbReference type="AlphaFoldDB" id="W6MB89"/>
<organism evidence="1 2">
    <name type="scientific">Candidatus Competibacter denitrificans Run_A_D11</name>
    <dbReference type="NCBI Taxonomy" id="1400863"/>
    <lineage>
        <taxon>Bacteria</taxon>
        <taxon>Pseudomonadati</taxon>
        <taxon>Pseudomonadota</taxon>
        <taxon>Gammaproteobacteria</taxon>
        <taxon>Candidatus Competibacteraceae</taxon>
        <taxon>Candidatus Competibacter</taxon>
    </lineage>
</organism>
<dbReference type="STRING" id="1400863.BN873_890045"/>
<dbReference type="Proteomes" id="UP000035760">
    <property type="component" value="Unassembled WGS sequence"/>
</dbReference>
<reference evidence="1" key="1">
    <citation type="submission" date="2013-07" db="EMBL/GenBank/DDBJ databases">
        <authorList>
            <person name="McIlroy S."/>
        </authorList>
    </citation>
    <scope>NUCLEOTIDE SEQUENCE [LARGE SCALE GENOMIC DNA]</scope>
    <source>
        <strain evidence="1">Run_A_D11</strain>
    </source>
</reference>
<comment type="caution">
    <text evidence="1">The sequence shown here is derived from an EMBL/GenBank/DDBJ whole genome shotgun (WGS) entry which is preliminary data.</text>
</comment>
<dbReference type="EMBL" id="CBTJ020000101">
    <property type="protein sequence ID" value="CDI04139.1"/>
    <property type="molecule type" value="Genomic_DNA"/>
</dbReference>
<accession>W6MB89</accession>
<name>W6MB89_9GAMM</name>
<reference evidence="1" key="2">
    <citation type="submission" date="2014-03" db="EMBL/GenBank/DDBJ databases">
        <title>Candidatus Competibacter-lineage genomes retrieved from metagenomes reveal functional metabolic diversity.</title>
        <authorList>
            <person name="McIlroy S.J."/>
            <person name="Albertsen M."/>
            <person name="Andresen E.K."/>
            <person name="Saunders A.M."/>
            <person name="Kristiansen R."/>
            <person name="Stokholm-Bjerregaard M."/>
            <person name="Nielsen K.L."/>
            <person name="Nielsen P.H."/>
        </authorList>
    </citation>
    <scope>NUCLEOTIDE SEQUENCE</scope>
    <source>
        <strain evidence="1">Run_A_D11</strain>
    </source>
</reference>
<keyword evidence="2" id="KW-1185">Reference proteome</keyword>